<organism evidence="3 4">
    <name type="scientific">Dethiosulfatarculus sandiegensis</name>
    <dbReference type="NCBI Taxonomy" id="1429043"/>
    <lineage>
        <taxon>Bacteria</taxon>
        <taxon>Pseudomonadati</taxon>
        <taxon>Thermodesulfobacteriota</taxon>
        <taxon>Desulfarculia</taxon>
        <taxon>Desulfarculales</taxon>
        <taxon>Desulfarculaceae</taxon>
        <taxon>Dethiosulfatarculus</taxon>
    </lineage>
</organism>
<dbReference type="AlphaFoldDB" id="A0A0D2JI76"/>
<dbReference type="Gene3D" id="3.10.50.40">
    <property type="match status" value="1"/>
</dbReference>
<dbReference type="InterPro" id="IPR050245">
    <property type="entry name" value="PrsA_foldase"/>
</dbReference>
<dbReference type="PANTHER" id="PTHR47245">
    <property type="entry name" value="PEPTIDYLPROLYL ISOMERASE"/>
    <property type="match status" value="1"/>
</dbReference>
<protein>
    <recommendedName>
        <fullName evidence="2">PpiC domain-containing protein</fullName>
    </recommendedName>
</protein>
<dbReference type="SUPFAM" id="SSF109998">
    <property type="entry name" value="Triger factor/SurA peptide-binding domain-like"/>
    <property type="match status" value="1"/>
</dbReference>
<comment type="caution">
    <text evidence="3">The sequence shown here is derived from an EMBL/GenBank/DDBJ whole genome shotgun (WGS) entry which is preliminary data.</text>
</comment>
<keyword evidence="4" id="KW-1185">Reference proteome</keyword>
<dbReference type="Pfam" id="PF13145">
    <property type="entry name" value="Rotamase_2"/>
    <property type="match status" value="1"/>
</dbReference>
<evidence type="ECO:0000259" key="2">
    <source>
        <dbReference type="PROSITE" id="PS50198"/>
    </source>
</evidence>
<proteinExistence type="predicted"/>
<dbReference type="STRING" id="1429043.X474_03560"/>
<sequence length="319" mass="35335">MHRFHAGQRVKSLVFVLLIGLSLGMAACNEAVRPAVVAKVNSRPLLLDQFKQQAAFMGLGNEPSRLTRQLREAVLEALVIRELILDEARSKKFTLNEVDLEKELTRLKGSLDQAVFQDSLASQGLSYDAWREVVADELLAKRTMDLVLTPKVQVGADEIGRYYETHKPEFTQNRQVLIRHAVFPSLDKAKLFLQKIEKGGNMAVLVNDLGGNLPEGLKPTWLEEGRMPEAMDKKVFALKAGRWAGPLTSAYGFHVIEVKEKQPARVLSLAQAAAVIQRKISAAKKQDLAAKWLADLRAKAQVWFDPGFIAKGSTGVSKG</sequence>
<dbReference type="PROSITE" id="PS51257">
    <property type="entry name" value="PROKAR_LIPOPROTEIN"/>
    <property type="match status" value="1"/>
</dbReference>
<evidence type="ECO:0000313" key="4">
    <source>
        <dbReference type="Proteomes" id="UP000032233"/>
    </source>
</evidence>
<name>A0A0D2JI76_9BACT</name>
<reference evidence="3 4" key="1">
    <citation type="submission" date="2013-11" db="EMBL/GenBank/DDBJ databases">
        <title>Metagenomic analysis of a methanogenic consortium involved in long chain n-alkane degradation.</title>
        <authorList>
            <person name="Davidova I.A."/>
            <person name="Callaghan A.V."/>
            <person name="Wawrik B."/>
            <person name="Pruitt S."/>
            <person name="Marks C."/>
            <person name="Duncan K.E."/>
            <person name="Suflita J.M."/>
        </authorList>
    </citation>
    <scope>NUCLEOTIDE SEQUENCE [LARGE SCALE GENOMIC DNA]</scope>
    <source>
        <strain evidence="3 4">SPR</strain>
    </source>
</reference>
<feature type="domain" description="PpiC" evidence="2">
    <location>
        <begin position="173"/>
        <end position="260"/>
    </location>
</feature>
<keyword evidence="1" id="KW-0413">Isomerase</keyword>
<dbReference type="PROSITE" id="PS50198">
    <property type="entry name" value="PPIC_PPIASE_2"/>
    <property type="match status" value="1"/>
</dbReference>
<dbReference type="SUPFAM" id="SSF54534">
    <property type="entry name" value="FKBP-like"/>
    <property type="match status" value="1"/>
</dbReference>
<dbReference type="EMBL" id="AZAC01000003">
    <property type="protein sequence ID" value="KIX15401.1"/>
    <property type="molecule type" value="Genomic_DNA"/>
</dbReference>
<dbReference type="Gene3D" id="1.10.4030.10">
    <property type="entry name" value="Porin chaperone SurA, peptide-binding domain"/>
    <property type="match status" value="1"/>
</dbReference>
<dbReference type="Pfam" id="PF13624">
    <property type="entry name" value="SurA_N_3"/>
    <property type="match status" value="1"/>
</dbReference>
<dbReference type="GO" id="GO:0003755">
    <property type="term" value="F:peptidyl-prolyl cis-trans isomerase activity"/>
    <property type="evidence" value="ECO:0007669"/>
    <property type="project" value="UniProtKB-KW"/>
</dbReference>
<evidence type="ECO:0000313" key="3">
    <source>
        <dbReference type="EMBL" id="KIX15401.1"/>
    </source>
</evidence>
<dbReference type="InterPro" id="IPR046357">
    <property type="entry name" value="PPIase_dom_sf"/>
</dbReference>
<dbReference type="PANTHER" id="PTHR47245:SF2">
    <property type="entry name" value="PEPTIDYL-PROLYL CIS-TRANS ISOMERASE HP_0175-RELATED"/>
    <property type="match status" value="1"/>
</dbReference>
<gene>
    <name evidence="3" type="ORF">X474_03560</name>
</gene>
<keyword evidence="1" id="KW-0697">Rotamase</keyword>
<dbReference type="InterPro" id="IPR000297">
    <property type="entry name" value="PPIase_PpiC"/>
</dbReference>
<accession>A0A0D2JI76</accession>
<dbReference type="InterPro" id="IPR027304">
    <property type="entry name" value="Trigger_fact/SurA_dom_sf"/>
</dbReference>
<evidence type="ECO:0000256" key="1">
    <source>
        <dbReference type="PROSITE-ProRule" id="PRU00278"/>
    </source>
</evidence>
<dbReference type="Proteomes" id="UP000032233">
    <property type="component" value="Unassembled WGS sequence"/>
</dbReference>
<dbReference type="InParanoid" id="A0A0D2JI76"/>